<dbReference type="EMBL" id="VDFU01000012">
    <property type="protein sequence ID" value="TNC49350.1"/>
    <property type="molecule type" value="Genomic_DNA"/>
</dbReference>
<dbReference type="OrthoDB" id="34197at2"/>
<evidence type="ECO:0000313" key="2">
    <source>
        <dbReference type="Proteomes" id="UP000305887"/>
    </source>
</evidence>
<reference evidence="1 2" key="1">
    <citation type="submission" date="2019-06" db="EMBL/GenBank/DDBJ databases">
        <title>YIM 131921 draft genome.</title>
        <authorList>
            <person name="Jiang L."/>
        </authorList>
    </citation>
    <scope>NUCLEOTIDE SEQUENCE [LARGE SCALE GENOMIC DNA]</scope>
    <source>
        <strain evidence="1 2">YIM 131921</strain>
    </source>
</reference>
<protein>
    <submittedName>
        <fullName evidence="1">Histidine phosphatase family protein</fullName>
    </submittedName>
</protein>
<organism evidence="1 2">
    <name type="scientific">Rubellimicrobium rubrum</name>
    <dbReference type="NCBI Taxonomy" id="2585369"/>
    <lineage>
        <taxon>Bacteria</taxon>
        <taxon>Pseudomonadati</taxon>
        <taxon>Pseudomonadota</taxon>
        <taxon>Alphaproteobacteria</taxon>
        <taxon>Rhodobacterales</taxon>
        <taxon>Roseobacteraceae</taxon>
        <taxon>Rubellimicrobium</taxon>
    </lineage>
</organism>
<keyword evidence="2" id="KW-1185">Reference proteome</keyword>
<name>A0A5C4MYZ8_9RHOB</name>
<dbReference type="InterPro" id="IPR013078">
    <property type="entry name" value="His_Pase_superF_clade-1"/>
</dbReference>
<dbReference type="InterPro" id="IPR029033">
    <property type="entry name" value="His_PPase_superfam"/>
</dbReference>
<dbReference type="RefSeq" id="WP_139076897.1">
    <property type="nucleotide sequence ID" value="NZ_VDFU01000012.1"/>
</dbReference>
<dbReference type="Gene3D" id="3.40.50.1240">
    <property type="entry name" value="Phosphoglycerate mutase-like"/>
    <property type="match status" value="1"/>
</dbReference>
<evidence type="ECO:0000313" key="1">
    <source>
        <dbReference type="EMBL" id="TNC49350.1"/>
    </source>
</evidence>
<proteinExistence type="predicted"/>
<sequence length="193" mass="20892">MHLYLTHPQVRIDPTVPVPLWGLSAQGLARTEALAARPWLRAFRRIVASEETKAWDTAAVLGAALGLMVEVRPGLHENDRSATGFLPRAEFEAVADLFFAHPDRSALGWETARNAQARILDAVRAVIDEAPDVPTLVVGHGAVGTLLKCALGGRPISRREDQPDGGGNHLGFTLEPAAVLHDWRPMEDAPPEP</sequence>
<dbReference type="Proteomes" id="UP000305887">
    <property type="component" value="Unassembled WGS sequence"/>
</dbReference>
<accession>A0A5C4MYZ8</accession>
<dbReference type="SUPFAM" id="SSF53254">
    <property type="entry name" value="Phosphoglycerate mutase-like"/>
    <property type="match status" value="1"/>
</dbReference>
<dbReference type="Pfam" id="PF00300">
    <property type="entry name" value="His_Phos_1"/>
    <property type="match status" value="1"/>
</dbReference>
<gene>
    <name evidence="1" type="ORF">FHG66_11515</name>
</gene>
<comment type="caution">
    <text evidence="1">The sequence shown here is derived from an EMBL/GenBank/DDBJ whole genome shotgun (WGS) entry which is preliminary data.</text>
</comment>
<dbReference type="AlphaFoldDB" id="A0A5C4MYZ8"/>